<comment type="caution">
    <text evidence="4">The sequence shown here is derived from an EMBL/GenBank/DDBJ whole genome shotgun (WGS) entry which is preliminary data.</text>
</comment>
<evidence type="ECO:0000313" key="4">
    <source>
        <dbReference type="EMBL" id="KAH9629881.1"/>
    </source>
</evidence>
<dbReference type="GO" id="GO:0005884">
    <property type="term" value="C:actin filament"/>
    <property type="evidence" value="ECO:0007669"/>
    <property type="project" value="TreeGrafter"/>
</dbReference>
<dbReference type="Gene3D" id="3.40.33.10">
    <property type="entry name" value="CAP"/>
    <property type="match status" value="1"/>
</dbReference>
<dbReference type="Proteomes" id="UP000814243">
    <property type="component" value="Unassembled WGS sequence"/>
</dbReference>
<dbReference type="InterPro" id="IPR035940">
    <property type="entry name" value="CAP_sf"/>
</dbReference>
<protein>
    <submittedName>
        <fullName evidence="4">Uncharacterized protein</fullName>
    </submittedName>
</protein>
<feature type="compositionally biased region" description="Basic residues" evidence="3">
    <location>
        <begin position="250"/>
        <end position="261"/>
    </location>
</feature>
<dbReference type="PANTHER" id="PTHR45691:SF6">
    <property type="entry name" value="PROTEIN DIAPHANOUS"/>
    <property type="match status" value="1"/>
</dbReference>
<keyword evidence="2" id="KW-0964">Secreted</keyword>
<dbReference type="InterPro" id="IPR051412">
    <property type="entry name" value="Formin_Homology_Diaphanous_sf"/>
</dbReference>
<accession>A0A922S9E0</accession>
<evidence type="ECO:0000256" key="2">
    <source>
        <dbReference type="ARBA" id="ARBA00022525"/>
    </source>
</evidence>
<proteinExistence type="predicted"/>
<sequence>MVKKKARMACCCRGERFPDPGQTVGLVRFSYPDWKIMAKKQDTPGLTEAKMSYAITVSLKNWYMQKVDVTEQMVKSIIVVCNYSARPQRGGESYTTEPPAPGLGYSPKCGCPPGSTEDQDCLCNLEPKTPEQKPPKKCNSLDGKGCEPTLVLLPIFTIEDAPDDLLFQRAESIKDPLKDFIIQSMYRAPVGPPMLSPTEEPPFSLPTRPALPPRKPPPPPPLPPPPPPPPRPAHIYHQNRAPPPIPPRPPPRKPFHIRTPPKHAYTPALRANNNHHHNVVHSDDELEPPKIGPPPIPPRKSRKQVTKKSSIFTKAAQFKLPSSTNMVSPFVTAKKDVLPRKDFSNLNKKVDEYLQRQRFSFRRNDVHPETVTPYLESPHTDAHVNEITTETILKTAEEEVMNLNQYLKEKKYLKENLDNRTLDMVLKDENDKDNKLLALLNTLEKEVKHVALDGNEKELFDAKIRKIYGSIVGATKTTLVPIVTTNPYDSDNGEIDIGNFKSAGNHGLVNLTDDEKHPRLINKNGEHFEEDIQKGHTKNYDYLVHSRKEKLKHDLELKKYIKNLDENIFSDTEGKHDVYDHNKYHNSYGHKYESDVDQKYIDDFENKYSEILDRNKFSDNNLDLKFDAKHKHFENDRKYRYDDNLDHKYEEALPLHRNTLKYENKDFNEFREVKHNSLTSIEDNAIKHSNLMKFKNGELVKSILDNVDREGHRSNDPEKRHRDKIDIKRNKIYHYRNDEVNEPLSIERRKYYQEKLENIEKRLRSSSRNGRRKNDIQIIQFVLILAVVRCSQVIDTRSQNALYVANYCPALKHCLEGTHVMCMYYNPDRTMGPLCRNYVTITITQQMVRQILKEVNEIRIRVASGKETGKDGRPLPRAYGMMKMTTLTDGPMNGPEGPFAEGKPKVAILPIFEIQDVPPNSYEPENDVEYQFHRSFGNRSFFPDEHSMEENEISKEIAYKEISNDINKLHKILRTNRLHNMPNKVHKKESEVHDVMISEELKPERYHIYNRLENNIDSYTENEDKDSDTKFLSILDHLEKAVQDIELEGDARDIFDIKMRKIYEAGLKLKNQNVKSKTDVSLDKIKLLEMEKHLHKVRNYMQHKINSRNDDSHMDERRHWARDRKINEHTVEDKDMNAMSDNDPEQKETESDEIYKIIDEKLIDILNKKFRNQKYMNNERKYSDEKSYYNERLDEIEDNTLPPARKQEKINRYDNKIQEFKTGNDIPENLVHEKHSVPDHNNKMDVIKKLNEELLLSRGELKKSVHSYDHTDKSIGIRPTTHQKKMMTKTRKLHKPSANRRVFAIILLTFLLIKSSICSEIMDPRSQDKKYLSEFCPWQKYCKEGTHVVCMYYDHSVQVVCNISEGPQSGEPVYNTDRPIPGQGLTKRCGCPKGYKETRNCLCERVSDEWINHNHKTITFRPHWDLKKHGFAEDTTKPNYSKSKSVENLTVEDNNDKFEVKMTDHPPSVIKSSKIKGMASKNNEMHSPRTKNVKIINRKNLDDIEPNHVIRKTADDSNESLQQIITKPTVTKKKYLSPKPNVKKNISFKKQPSILDISESNRSKLEKKKPFSSVTDDEFSYNIFEEVTTENPLNKAENNFVVNYQNKNQNLHKSDGLMVKEKKDDKRLQNVLNMLEYEVKNIDFDTNLKHFFDTKMKQIYKLAVNKAKKSTSMKSPFKKPTVKANKILRDTKLYSDNNNNINNENEQVGTKTIKDYHNREQKAIADGTFTRSRIDGIDNMDRNYDDVEHIYEETPIEMQKHIQSTIDNAYEDMLDLDARNVYKISQNQGQKRYPNNDFKYNDILNDKYSVDRQYEDNPIKYEIRNQQTLLTNNSSSDIINKLSPMSIDIGDSFKNSDNFDETIDEIRPNESSEIANSGKQDRAERKNIKISIFENERPLAEEYDLNMFARRAKLQDNEPQFTRSQQLQFDRQNQNGDLRQMLLLRPQKEKGIYRTKILDQTPPQYSSERDVFESP</sequence>
<evidence type="ECO:0000313" key="5">
    <source>
        <dbReference type="Proteomes" id="UP000814243"/>
    </source>
</evidence>
<reference evidence="4" key="1">
    <citation type="journal article" date="2021" name="G3 (Bethesda)">
        <title>Genome and transcriptome analysis of the beet armyworm Spodoptera exigua reveals targets for pest control. .</title>
        <authorList>
            <person name="Simon S."/>
            <person name="Breeschoten T."/>
            <person name="Jansen H.J."/>
            <person name="Dirks R.P."/>
            <person name="Schranz M.E."/>
            <person name="Ros V.I.D."/>
        </authorList>
    </citation>
    <scope>NUCLEOTIDE SEQUENCE</scope>
    <source>
        <strain evidence="4">TB_SE_WUR_2020</strain>
    </source>
</reference>
<comment type="subcellular location">
    <subcellularLocation>
        <location evidence="1">Secreted</location>
    </subcellularLocation>
</comment>
<dbReference type="SUPFAM" id="SSF55797">
    <property type="entry name" value="PR-1-like"/>
    <property type="match status" value="1"/>
</dbReference>
<dbReference type="EMBL" id="JACEFF010000847">
    <property type="protein sequence ID" value="KAH9629881.1"/>
    <property type="molecule type" value="Genomic_DNA"/>
</dbReference>
<feature type="compositionally biased region" description="Pro residues" evidence="3">
    <location>
        <begin position="192"/>
        <end position="232"/>
    </location>
</feature>
<name>A0A922S9E0_SPOEX</name>
<organism evidence="4 5">
    <name type="scientific">Spodoptera exigua</name>
    <name type="common">Beet armyworm</name>
    <name type="synonym">Noctua fulgens</name>
    <dbReference type="NCBI Taxonomy" id="7107"/>
    <lineage>
        <taxon>Eukaryota</taxon>
        <taxon>Metazoa</taxon>
        <taxon>Ecdysozoa</taxon>
        <taxon>Arthropoda</taxon>
        <taxon>Hexapoda</taxon>
        <taxon>Insecta</taxon>
        <taxon>Pterygota</taxon>
        <taxon>Neoptera</taxon>
        <taxon>Endopterygota</taxon>
        <taxon>Lepidoptera</taxon>
        <taxon>Glossata</taxon>
        <taxon>Ditrysia</taxon>
        <taxon>Noctuoidea</taxon>
        <taxon>Noctuidae</taxon>
        <taxon>Amphipyrinae</taxon>
        <taxon>Spodoptera</taxon>
    </lineage>
</organism>
<dbReference type="PANTHER" id="PTHR45691">
    <property type="entry name" value="PROTEIN DIAPHANOUS"/>
    <property type="match status" value="1"/>
</dbReference>
<feature type="region of interest" description="Disordered" evidence="3">
    <location>
        <begin position="192"/>
        <end position="308"/>
    </location>
</feature>
<evidence type="ECO:0000256" key="3">
    <source>
        <dbReference type="SAM" id="MobiDB-lite"/>
    </source>
</evidence>
<evidence type="ECO:0000256" key="1">
    <source>
        <dbReference type="ARBA" id="ARBA00004613"/>
    </source>
</evidence>
<dbReference type="GO" id="GO:0030041">
    <property type="term" value="P:actin filament polymerization"/>
    <property type="evidence" value="ECO:0007669"/>
    <property type="project" value="TreeGrafter"/>
</dbReference>
<gene>
    <name evidence="4" type="ORF">HF086_008172</name>
</gene>